<dbReference type="Gene3D" id="3.30.2320.80">
    <property type="match status" value="1"/>
</dbReference>
<comment type="caution">
    <text evidence="5">The sequence shown here is derived from an EMBL/GenBank/DDBJ whole genome shotgun (WGS) entry which is preliminary data.</text>
</comment>
<accession>C4GBM0</accession>
<evidence type="ECO:0000256" key="2">
    <source>
        <dbReference type="ARBA" id="ARBA00022723"/>
    </source>
</evidence>
<proteinExistence type="inferred from homology"/>
<dbReference type="PANTHER" id="PTHR34535:SF3">
    <property type="entry name" value="HYDROGENASE MATURATION FACTOR HYPA"/>
    <property type="match status" value="1"/>
</dbReference>
<dbReference type="HOGENOM" id="CLU_126929_5_0_9"/>
<dbReference type="eggNOG" id="COG0375">
    <property type="taxonomic scope" value="Bacteria"/>
</dbReference>
<dbReference type="GO" id="GO:0008270">
    <property type="term" value="F:zinc ion binding"/>
    <property type="evidence" value="ECO:0007669"/>
    <property type="project" value="UniProtKB-UniRule"/>
</dbReference>
<evidence type="ECO:0000313" key="6">
    <source>
        <dbReference type="Proteomes" id="UP000003494"/>
    </source>
</evidence>
<reference evidence="5" key="1">
    <citation type="submission" date="2009-04" db="EMBL/GenBank/DDBJ databases">
        <authorList>
            <person name="Weinstock G."/>
            <person name="Sodergren E."/>
            <person name="Clifton S."/>
            <person name="Fulton L."/>
            <person name="Fulton B."/>
            <person name="Courtney L."/>
            <person name="Fronick C."/>
            <person name="Harrison M."/>
            <person name="Strong C."/>
            <person name="Farmer C."/>
            <person name="Delahaunty K."/>
            <person name="Markovic C."/>
            <person name="Hall O."/>
            <person name="Minx P."/>
            <person name="Tomlinson C."/>
            <person name="Mitreva M."/>
            <person name="Nelson J."/>
            <person name="Hou S."/>
            <person name="Wollam A."/>
            <person name="Pepin K.H."/>
            <person name="Johnson M."/>
            <person name="Bhonagiri V."/>
            <person name="Nash W.E."/>
            <person name="Warren W."/>
            <person name="Chinwalla A."/>
            <person name="Mardis E.R."/>
            <person name="Wilson R.K."/>
        </authorList>
    </citation>
    <scope>NUCLEOTIDE SEQUENCE [LARGE SCALE GENOMIC DNA]</scope>
    <source>
        <strain evidence="5">DSM 14600</strain>
    </source>
</reference>
<dbReference type="PIRSF" id="PIRSF004761">
    <property type="entry name" value="Hydrgn_mat_HypA"/>
    <property type="match status" value="1"/>
</dbReference>
<dbReference type="PANTHER" id="PTHR34535">
    <property type="entry name" value="HYDROGENASE MATURATION FACTOR HYPA"/>
    <property type="match status" value="1"/>
</dbReference>
<sequence>MHELGVVFHIVDQLTQVAEENQVEKISAVTLQLGEVSTVIPDYLLDCWRWAADKRDLLRGARMNIETIPAVSHCDGCGQDYGTVEHGKICPSCGSDQTWLVQGNEFIIKEIEAE</sequence>
<keyword evidence="6" id="KW-1185">Reference proteome</keyword>
<dbReference type="Proteomes" id="UP000003494">
    <property type="component" value="Unassembled WGS sequence"/>
</dbReference>
<dbReference type="GO" id="GO:0051604">
    <property type="term" value="P:protein maturation"/>
    <property type="evidence" value="ECO:0007669"/>
    <property type="project" value="InterPro"/>
</dbReference>
<dbReference type="GO" id="GO:0016151">
    <property type="term" value="F:nickel cation binding"/>
    <property type="evidence" value="ECO:0007669"/>
    <property type="project" value="UniProtKB-UniRule"/>
</dbReference>
<keyword evidence="2 4" id="KW-0479">Metal-binding</keyword>
<evidence type="ECO:0000256" key="4">
    <source>
        <dbReference type="HAMAP-Rule" id="MF_00213"/>
    </source>
</evidence>
<dbReference type="STRING" id="626523.GCWU000342_01323"/>
<keyword evidence="3 4" id="KW-0862">Zinc</keyword>
<evidence type="ECO:0000256" key="3">
    <source>
        <dbReference type="ARBA" id="ARBA00022833"/>
    </source>
</evidence>
<comment type="function">
    <text evidence="4">Involved in the maturation of [NiFe] hydrogenases. Required for nickel insertion into the metal center of the hydrogenase.</text>
</comment>
<name>C4GBM0_9FIRM</name>
<keyword evidence="1 4" id="KW-0533">Nickel</keyword>
<feature type="binding site" evidence="4">
    <location>
        <position position="93"/>
    </location>
    <ligand>
        <name>Zn(2+)</name>
        <dbReference type="ChEBI" id="CHEBI:29105"/>
    </ligand>
</feature>
<dbReference type="InterPro" id="IPR000688">
    <property type="entry name" value="HypA/HybF"/>
</dbReference>
<dbReference type="RefSeq" id="WP_006906331.1">
    <property type="nucleotide sequence ID" value="NZ_GG665866.1"/>
</dbReference>
<feature type="binding site" evidence="4">
    <location>
        <position position="74"/>
    </location>
    <ligand>
        <name>Zn(2+)</name>
        <dbReference type="ChEBI" id="CHEBI:29105"/>
    </ligand>
</feature>
<feature type="binding site" evidence="4">
    <location>
        <position position="2"/>
    </location>
    <ligand>
        <name>Ni(2+)</name>
        <dbReference type="ChEBI" id="CHEBI:49786"/>
    </ligand>
</feature>
<comment type="similarity">
    <text evidence="4">Belongs to the HypA/HybF family.</text>
</comment>
<evidence type="ECO:0000256" key="1">
    <source>
        <dbReference type="ARBA" id="ARBA00022596"/>
    </source>
</evidence>
<feature type="binding site" evidence="4">
    <location>
        <position position="90"/>
    </location>
    <ligand>
        <name>Zn(2+)</name>
        <dbReference type="ChEBI" id="CHEBI:29105"/>
    </ligand>
</feature>
<organism evidence="5 6">
    <name type="scientific">Shuttleworthella satelles DSM 14600</name>
    <dbReference type="NCBI Taxonomy" id="626523"/>
    <lineage>
        <taxon>Bacteria</taxon>
        <taxon>Bacillati</taxon>
        <taxon>Bacillota</taxon>
        <taxon>Clostridia</taxon>
        <taxon>Lachnospirales</taxon>
        <taxon>Lachnospiraceae</taxon>
        <taxon>Shuttleworthella</taxon>
    </lineage>
</organism>
<dbReference type="HAMAP" id="MF_00213">
    <property type="entry name" value="HypA_HybF"/>
    <property type="match status" value="1"/>
</dbReference>
<dbReference type="EMBL" id="ACIP02000002">
    <property type="protein sequence ID" value="EEP28513.1"/>
    <property type="molecule type" value="Genomic_DNA"/>
</dbReference>
<protein>
    <recommendedName>
        <fullName evidence="4">Hydrogenase maturation factor HypA</fullName>
    </recommendedName>
</protein>
<gene>
    <name evidence="4" type="primary">hypA</name>
    <name evidence="5" type="ORF">GCWU000342_01323</name>
</gene>
<evidence type="ECO:0000313" key="5">
    <source>
        <dbReference type="EMBL" id="EEP28513.1"/>
    </source>
</evidence>
<feature type="binding site" evidence="4">
    <location>
        <position position="77"/>
    </location>
    <ligand>
        <name>Zn(2+)</name>
        <dbReference type="ChEBI" id="CHEBI:29105"/>
    </ligand>
</feature>
<dbReference type="Pfam" id="PF01155">
    <property type="entry name" value="HypA"/>
    <property type="match status" value="1"/>
</dbReference>
<dbReference type="AlphaFoldDB" id="C4GBM0"/>